<comment type="subcellular location">
    <subcellularLocation>
        <location evidence="1">Nucleus</location>
    </subcellularLocation>
</comment>
<dbReference type="OrthoDB" id="3886144at2759"/>
<dbReference type="GO" id="GO:0000976">
    <property type="term" value="F:transcription cis-regulatory region binding"/>
    <property type="evidence" value="ECO:0007669"/>
    <property type="project" value="TreeGrafter"/>
</dbReference>
<dbReference type="SUPFAM" id="SSF57701">
    <property type="entry name" value="Zn2/Cys6 DNA-binding domain"/>
    <property type="match status" value="1"/>
</dbReference>
<keyword evidence="2" id="KW-0539">Nucleus</keyword>
<dbReference type="PANTHER" id="PTHR37534">
    <property type="entry name" value="TRANSCRIPTIONAL ACTIVATOR PROTEIN UGA3"/>
    <property type="match status" value="1"/>
</dbReference>
<evidence type="ECO:0000313" key="5">
    <source>
        <dbReference type="EMBL" id="OHE99410.1"/>
    </source>
</evidence>
<feature type="compositionally biased region" description="Low complexity" evidence="3">
    <location>
        <begin position="84"/>
        <end position="98"/>
    </location>
</feature>
<feature type="region of interest" description="Disordered" evidence="3">
    <location>
        <begin position="79"/>
        <end position="118"/>
    </location>
</feature>
<sequence length="649" mass="71178">MLVTQPIRPRPTKTRSRAGSYDASLHGSLKPEISDMGFVIDFRMQILRKKCSEEHPQCLRCVQAGIVCVYEPIKKRKRRTSARAVDAQDSIASDDSSSPTGNTDFQTSPDTNIVTPPDALQLGAEDTLSPTSAVDSCYSASIEAVFPFHEDLDDTGSYEFAFEASETYGGGFTMVADLGCQKSADIHLPLHFATIDHGLQQPADDYFMNAKFDVPWNEQPWSTASPPLLDLLPPSYHAIPDCPENTGLLDHYSKVMLPTMGFVDDVENPFGKHILPLAHRSSAVRSAIYALASAHREYAGLETTEGSACFHERAVAGLSAIIEDGDGFEEALATIILLIQYDLVVQRSSANVVHNHLQGARHFICAMPSPKLLSVVFFEQVFRYFDVLNALTNASSPVFAAPSNRAYTPSSSPPPVIFGGIDPVLGMANDLWPTLHRLAELMAMKRELQAATATGQTSKFAVLRTEYQTTYKAIEKSLESWSPILPPGFSLVNRIVDGPESASEAKLANIRWITSTALAYRQSALVFLYSTVSEYPSSHHLVQKHTQAALWHCAASVSHGGTGLSLLWPLFFSACHAICSRDRGLVRQAFTAFGSKTGVVDTEKPWAVVMDVWRRMDMRAYGKEQVGSEACPDLWRQVAASMKFGLVFG</sequence>
<dbReference type="Pfam" id="PF00172">
    <property type="entry name" value="Zn_clus"/>
    <property type="match status" value="1"/>
</dbReference>
<dbReference type="Proteomes" id="UP000176998">
    <property type="component" value="Unassembled WGS sequence"/>
</dbReference>
<accession>A0A1G4BDF4</accession>
<dbReference type="InterPro" id="IPR001138">
    <property type="entry name" value="Zn2Cys6_DnaBD"/>
</dbReference>
<protein>
    <recommendedName>
        <fullName evidence="4">Zn(2)-C6 fungal-type domain-containing protein</fullName>
    </recommendedName>
</protein>
<dbReference type="RefSeq" id="XP_022476559.1">
    <property type="nucleotide sequence ID" value="XM_022616854.1"/>
</dbReference>
<dbReference type="InterPro" id="IPR021858">
    <property type="entry name" value="Fun_TF"/>
</dbReference>
<dbReference type="STRING" id="1209926.A0A1G4BDF4"/>
<keyword evidence="6" id="KW-1185">Reference proteome</keyword>
<reference evidence="5 6" key="1">
    <citation type="submission" date="2016-09" db="EMBL/GenBank/DDBJ databases">
        <authorList>
            <person name="Capua I."/>
            <person name="De Benedictis P."/>
            <person name="Joannis T."/>
            <person name="Lombin L.H."/>
            <person name="Cattoli G."/>
        </authorList>
    </citation>
    <scope>NUCLEOTIDE SEQUENCE [LARGE SCALE GENOMIC DNA]</scope>
    <source>
        <strain evidence="5 6">IMI 309357</strain>
    </source>
</reference>
<dbReference type="GO" id="GO:0000981">
    <property type="term" value="F:DNA-binding transcription factor activity, RNA polymerase II-specific"/>
    <property type="evidence" value="ECO:0007669"/>
    <property type="project" value="InterPro"/>
</dbReference>
<dbReference type="GO" id="GO:0045944">
    <property type="term" value="P:positive regulation of transcription by RNA polymerase II"/>
    <property type="evidence" value="ECO:0007669"/>
    <property type="project" value="TreeGrafter"/>
</dbReference>
<evidence type="ECO:0000259" key="4">
    <source>
        <dbReference type="Pfam" id="PF00172"/>
    </source>
</evidence>
<dbReference type="Pfam" id="PF11951">
    <property type="entry name" value="Fungal_trans_2"/>
    <property type="match status" value="1"/>
</dbReference>
<gene>
    <name evidence="5" type="ORF">CORC01_05210</name>
</gene>
<dbReference type="GeneID" id="34558364"/>
<dbReference type="CDD" id="cd00067">
    <property type="entry name" value="GAL4"/>
    <property type="match status" value="1"/>
</dbReference>
<organism evidence="5 6">
    <name type="scientific">Colletotrichum orchidophilum</name>
    <dbReference type="NCBI Taxonomy" id="1209926"/>
    <lineage>
        <taxon>Eukaryota</taxon>
        <taxon>Fungi</taxon>
        <taxon>Dikarya</taxon>
        <taxon>Ascomycota</taxon>
        <taxon>Pezizomycotina</taxon>
        <taxon>Sordariomycetes</taxon>
        <taxon>Hypocreomycetidae</taxon>
        <taxon>Glomerellales</taxon>
        <taxon>Glomerellaceae</taxon>
        <taxon>Colletotrichum</taxon>
    </lineage>
</organism>
<dbReference type="EMBL" id="MJBS01000036">
    <property type="protein sequence ID" value="OHE99410.1"/>
    <property type="molecule type" value="Genomic_DNA"/>
</dbReference>
<evidence type="ECO:0000313" key="6">
    <source>
        <dbReference type="Proteomes" id="UP000176998"/>
    </source>
</evidence>
<evidence type="ECO:0000256" key="1">
    <source>
        <dbReference type="ARBA" id="ARBA00004123"/>
    </source>
</evidence>
<dbReference type="InterPro" id="IPR036864">
    <property type="entry name" value="Zn2-C6_fun-type_DNA-bd_sf"/>
</dbReference>
<feature type="region of interest" description="Disordered" evidence="3">
    <location>
        <begin position="1"/>
        <end position="25"/>
    </location>
</feature>
<name>A0A1G4BDF4_9PEZI</name>
<dbReference type="GO" id="GO:0008270">
    <property type="term" value="F:zinc ion binding"/>
    <property type="evidence" value="ECO:0007669"/>
    <property type="project" value="InterPro"/>
</dbReference>
<dbReference type="AlphaFoldDB" id="A0A1G4BDF4"/>
<comment type="caution">
    <text evidence="5">The sequence shown here is derived from an EMBL/GenBank/DDBJ whole genome shotgun (WGS) entry which is preliminary data.</text>
</comment>
<evidence type="ECO:0000256" key="3">
    <source>
        <dbReference type="SAM" id="MobiDB-lite"/>
    </source>
</evidence>
<proteinExistence type="predicted"/>
<dbReference type="GO" id="GO:0005634">
    <property type="term" value="C:nucleus"/>
    <property type="evidence" value="ECO:0007669"/>
    <property type="project" value="UniProtKB-SubCell"/>
</dbReference>
<evidence type="ECO:0000256" key="2">
    <source>
        <dbReference type="ARBA" id="ARBA00023242"/>
    </source>
</evidence>
<dbReference type="Gene3D" id="4.10.240.10">
    <property type="entry name" value="Zn(2)-C6 fungal-type DNA-binding domain"/>
    <property type="match status" value="1"/>
</dbReference>
<feature type="compositionally biased region" description="Polar residues" evidence="3">
    <location>
        <begin position="99"/>
        <end position="114"/>
    </location>
</feature>
<dbReference type="PANTHER" id="PTHR37534:SF15">
    <property type="entry name" value="ZN(II)2CYS6 TRANSCRIPTION FACTOR (EUROFUNG)"/>
    <property type="match status" value="1"/>
</dbReference>
<feature type="domain" description="Zn(2)-C6 fungal-type" evidence="4">
    <location>
        <begin position="48"/>
        <end position="76"/>
    </location>
</feature>